<dbReference type="Gramene" id="MELO3C015034.2.1">
    <property type="protein sequence ID" value="MELO3C015034.2.1"/>
    <property type="gene ID" value="MELO3C015034.2"/>
</dbReference>
<evidence type="ECO:0008006" key="3">
    <source>
        <dbReference type="Google" id="ProtNLM"/>
    </source>
</evidence>
<feature type="compositionally biased region" description="Polar residues" evidence="1">
    <location>
        <begin position="89"/>
        <end position="99"/>
    </location>
</feature>
<evidence type="ECO:0000313" key="2">
    <source>
        <dbReference type="EnsemblPlants" id="MELO3C015034.2.1"/>
    </source>
</evidence>
<dbReference type="AlphaFoldDB" id="A0A9I9D980"/>
<proteinExistence type="predicted"/>
<accession>A0A9I9D980</accession>
<protein>
    <recommendedName>
        <fullName evidence="3">Protein MNN4-like</fullName>
    </recommendedName>
</protein>
<feature type="region of interest" description="Disordered" evidence="1">
    <location>
        <begin position="27"/>
        <end position="99"/>
    </location>
</feature>
<feature type="compositionally biased region" description="Basic and acidic residues" evidence="1">
    <location>
        <begin position="71"/>
        <end position="86"/>
    </location>
</feature>
<evidence type="ECO:0000256" key="1">
    <source>
        <dbReference type="SAM" id="MobiDB-lite"/>
    </source>
</evidence>
<name>A0A9I9D980_CUCME</name>
<dbReference type="EnsemblPlants" id="MELO3C015034.2.1">
    <property type="protein sequence ID" value="MELO3C015034.2.1"/>
    <property type="gene ID" value="MELO3C015034.2"/>
</dbReference>
<sequence>MQKTKLATRLYHYNLLTNCLAKLLEKERKVEEEEKEGRKNRDKEERKRKEELKKQGEKDKEKSSSFIAPTEFERDLEEGLREEGESCMKVTTQGVKAIT</sequence>
<feature type="compositionally biased region" description="Basic and acidic residues" evidence="1">
    <location>
        <begin position="27"/>
        <end position="63"/>
    </location>
</feature>
<organism evidence="2">
    <name type="scientific">Cucumis melo</name>
    <name type="common">Muskmelon</name>
    <dbReference type="NCBI Taxonomy" id="3656"/>
    <lineage>
        <taxon>Eukaryota</taxon>
        <taxon>Viridiplantae</taxon>
        <taxon>Streptophyta</taxon>
        <taxon>Embryophyta</taxon>
        <taxon>Tracheophyta</taxon>
        <taxon>Spermatophyta</taxon>
        <taxon>Magnoliopsida</taxon>
        <taxon>eudicotyledons</taxon>
        <taxon>Gunneridae</taxon>
        <taxon>Pentapetalae</taxon>
        <taxon>rosids</taxon>
        <taxon>fabids</taxon>
        <taxon>Cucurbitales</taxon>
        <taxon>Cucurbitaceae</taxon>
        <taxon>Benincaseae</taxon>
        <taxon>Cucumis</taxon>
    </lineage>
</organism>
<reference evidence="2" key="1">
    <citation type="submission" date="2023-03" db="UniProtKB">
        <authorList>
            <consortium name="EnsemblPlants"/>
        </authorList>
    </citation>
    <scope>IDENTIFICATION</scope>
</reference>